<evidence type="ECO:0000256" key="2">
    <source>
        <dbReference type="SAM" id="MobiDB-lite"/>
    </source>
</evidence>
<feature type="compositionally biased region" description="Low complexity" evidence="2">
    <location>
        <begin position="453"/>
        <end position="473"/>
    </location>
</feature>
<accession>A0A6A4XAB9</accession>
<feature type="compositionally biased region" description="Low complexity" evidence="2">
    <location>
        <begin position="774"/>
        <end position="783"/>
    </location>
</feature>
<feature type="compositionally biased region" description="Basic and acidic residues" evidence="2">
    <location>
        <begin position="628"/>
        <end position="637"/>
    </location>
</feature>
<dbReference type="AlphaFoldDB" id="A0A6A4XAB9"/>
<dbReference type="EMBL" id="VIIS01000191">
    <property type="protein sequence ID" value="KAF0312098.1"/>
    <property type="molecule type" value="Genomic_DNA"/>
</dbReference>
<dbReference type="Proteomes" id="UP000440578">
    <property type="component" value="Unassembled WGS sequence"/>
</dbReference>
<comment type="caution">
    <text evidence="4">The sequence shown here is derived from an EMBL/GenBank/DDBJ whole genome shotgun (WGS) entry which is preliminary data.</text>
</comment>
<feature type="compositionally biased region" description="Low complexity" evidence="2">
    <location>
        <begin position="696"/>
        <end position="712"/>
    </location>
</feature>
<organism evidence="4 5">
    <name type="scientific">Amphibalanus amphitrite</name>
    <name type="common">Striped barnacle</name>
    <name type="synonym">Balanus amphitrite</name>
    <dbReference type="NCBI Taxonomy" id="1232801"/>
    <lineage>
        <taxon>Eukaryota</taxon>
        <taxon>Metazoa</taxon>
        <taxon>Ecdysozoa</taxon>
        <taxon>Arthropoda</taxon>
        <taxon>Crustacea</taxon>
        <taxon>Multicrustacea</taxon>
        <taxon>Cirripedia</taxon>
        <taxon>Thoracica</taxon>
        <taxon>Thoracicalcarea</taxon>
        <taxon>Balanomorpha</taxon>
        <taxon>Balanoidea</taxon>
        <taxon>Balanidae</taxon>
        <taxon>Amphibalaninae</taxon>
        <taxon>Amphibalanus</taxon>
    </lineage>
</organism>
<feature type="compositionally biased region" description="Polar residues" evidence="2">
    <location>
        <begin position="421"/>
        <end position="431"/>
    </location>
</feature>
<feature type="compositionally biased region" description="Low complexity" evidence="2">
    <location>
        <begin position="736"/>
        <end position="751"/>
    </location>
</feature>
<feature type="compositionally biased region" description="Low complexity" evidence="2">
    <location>
        <begin position="506"/>
        <end position="516"/>
    </location>
</feature>
<feature type="compositionally biased region" description="Basic and acidic residues" evidence="2">
    <location>
        <begin position="547"/>
        <end position="569"/>
    </location>
</feature>
<evidence type="ECO:0000313" key="5">
    <source>
        <dbReference type="Proteomes" id="UP000440578"/>
    </source>
</evidence>
<feature type="compositionally biased region" description="Basic and acidic residues" evidence="2">
    <location>
        <begin position="521"/>
        <end position="530"/>
    </location>
</feature>
<evidence type="ECO:0000256" key="1">
    <source>
        <dbReference type="SAM" id="Coils"/>
    </source>
</evidence>
<feature type="region of interest" description="Disordered" evidence="2">
    <location>
        <begin position="341"/>
        <end position="574"/>
    </location>
</feature>
<feature type="coiled-coil region" evidence="1">
    <location>
        <begin position="797"/>
        <end position="828"/>
    </location>
</feature>
<reference evidence="4 5" key="1">
    <citation type="submission" date="2019-07" db="EMBL/GenBank/DDBJ databases">
        <title>Draft genome assembly of a fouling barnacle, Amphibalanus amphitrite (Darwin, 1854): The first reference genome for Thecostraca.</title>
        <authorList>
            <person name="Kim W."/>
        </authorList>
    </citation>
    <scope>NUCLEOTIDE SEQUENCE [LARGE SCALE GENOMIC DNA]</scope>
    <source>
        <strain evidence="4">SNU_AA5</strain>
        <tissue evidence="4">Soma without cirri and trophi</tissue>
    </source>
</reference>
<keyword evidence="1" id="KW-0175">Coiled coil</keyword>
<feature type="region of interest" description="Disordered" evidence="2">
    <location>
        <begin position="672"/>
        <end position="783"/>
    </location>
</feature>
<protein>
    <recommendedName>
        <fullName evidence="3">Genetic suppressor element-like domain-containing protein</fullName>
    </recommendedName>
</protein>
<dbReference type="Pfam" id="PF12540">
    <property type="entry name" value="DUF3736"/>
    <property type="match status" value="1"/>
</dbReference>
<feature type="region of interest" description="Disordered" evidence="2">
    <location>
        <begin position="109"/>
        <end position="174"/>
    </location>
</feature>
<feature type="region of interest" description="Disordered" evidence="2">
    <location>
        <begin position="615"/>
        <end position="649"/>
    </location>
</feature>
<feature type="compositionally biased region" description="Basic and acidic residues" evidence="2">
    <location>
        <begin position="341"/>
        <end position="375"/>
    </location>
</feature>
<proteinExistence type="predicted"/>
<feature type="region of interest" description="Disordered" evidence="2">
    <location>
        <begin position="39"/>
        <end position="90"/>
    </location>
</feature>
<evidence type="ECO:0000313" key="4">
    <source>
        <dbReference type="EMBL" id="KAF0312098.1"/>
    </source>
</evidence>
<feature type="compositionally biased region" description="Low complexity" evidence="2">
    <location>
        <begin position="672"/>
        <end position="688"/>
    </location>
</feature>
<feature type="compositionally biased region" description="Basic and acidic residues" evidence="2">
    <location>
        <begin position="714"/>
        <end position="731"/>
    </location>
</feature>
<name>A0A6A4XAB9_AMPAM</name>
<gene>
    <name evidence="4" type="ORF">FJT64_017141</name>
</gene>
<feature type="domain" description="Genetic suppressor element-like" evidence="3">
    <location>
        <begin position="567"/>
        <end position="664"/>
    </location>
</feature>
<evidence type="ECO:0000259" key="3">
    <source>
        <dbReference type="Pfam" id="PF12540"/>
    </source>
</evidence>
<keyword evidence="5" id="KW-1185">Reference proteome</keyword>
<feature type="compositionally biased region" description="Basic and acidic residues" evidence="2">
    <location>
        <begin position="402"/>
        <end position="420"/>
    </location>
</feature>
<sequence length="875" mass="93118">MKTFDFPYQSLSIHIPPPSLPAPSFVSPDLARLVRCLTRPPPSAGLSSPVKPPSHLLPPHKVSPRNTATVPPLPQSLAPVTSVGQPPVSAASSQANSFAAALKSLARNAGGTETKEPAAPSKSSRDSAPPMSPKRGPLHVPRAPHTDNPPPVVAIAPTPTHQRSRESAPITSSAADLKGSLPAEVSSHLTAAAGGDLPRAPAGFQPYRADEQQRLLEALYPGYASSAAAAAAAAAAGGLYSPAPTRPGYPPAPRRPEERYLESLYPLQHPLQHSLYGLEEQLYLERLGLLRPPLGVSGLSPYSPLLTAGRYPAPSELLHSPLYMSQSLYLQERLKLEEDTRRKLETERERSEREQRTERDRSEREQRAERSREPTSHAVAPSARERSPVRPVDTGATGSLKAEPRTSGARESRSPGERRSASSGGEQQTSPAAYRPYLPSPVPRPAPREPPLDLRTGAEPAPAVTTAATAAPPLAKPRSHKKTTVVRPFEDTVSTPAEPAAPVPTPAATAPMAEAPLNLSERSRPAERAEPPPAAAAPVEQLTSTLDQREELRRRGLKTEEPEPVRHLDLLTGPPCETVTSPEKLQFLAHVGLTTHSFKNDVELKKCERRAALHLPLSAATSPEGAAEPEKEPEPEPRPSSQLTAALNEAADMPAKLLFLERLGLRPVAAGDTAPAAAAGMAVQAAGASGAGSSGGSPSTAGSSSSGAGSPSQRKSDNSSRRDSAPAEEKGRRNRSSPSSRSSRSSRQSPQAAQTAPGAARQPTSSPPAPPAAPEAAPRLALPGAAWPGMQAVTQMYTAYNKERAAATEQARRTQERLRAQQARLEETSRGLALRLNRQVAFRSLQWRQREAIQEQLDRLGALVRALPTRARRKH</sequence>
<dbReference type="InterPro" id="IPR022207">
    <property type="entry name" value="GSE-like"/>
</dbReference>